<evidence type="ECO:0000313" key="4">
    <source>
        <dbReference type="Proteomes" id="UP001500320"/>
    </source>
</evidence>
<dbReference type="RefSeq" id="WP_344857346.1">
    <property type="nucleotide sequence ID" value="NZ_BAAAUT010000010.1"/>
</dbReference>
<protein>
    <recommendedName>
        <fullName evidence="2">SCO6045-like C-terminal domain-containing protein</fullName>
    </recommendedName>
</protein>
<evidence type="ECO:0000313" key="3">
    <source>
        <dbReference type="EMBL" id="GAA3125952.1"/>
    </source>
</evidence>
<feature type="compositionally biased region" description="Low complexity" evidence="1">
    <location>
        <begin position="1"/>
        <end position="13"/>
    </location>
</feature>
<proteinExistence type="predicted"/>
<dbReference type="Pfam" id="PF26136">
    <property type="entry name" value="SCO6045_C"/>
    <property type="match status" value="1"/>
</dbReference>
<accession>A0ABP6MTY3</accession>
<sequence length="177" mass="18345">MAEGGPRPAAAAGPGTGGAEPPGTEEGRPRPPGTDEDRRELARAQAELLAALVAGAGAPAGFDAGRLRIQTASLIAKRRSVVARLRPDLAAALAGDFAEEFAAYARSRPKPPGGYRADAGEFAEHLRRTGRIAAGPAEPTGPAVPSAGRPPTADRPDRRPRPPGRWARLTWWLGGGR</sequence>
<name>A0ABP6MTY3_9ACTN</name>
<dbReference type="InterPro" id="IPR058711">
    <property type="entry name" value="SCO6045-like_C"/>
</dbReference>
<feature type="region of interest" description="Disordered" evidence="1">
    <location>
        <begin position="1"/>
        <end position="43"/>
    </location>
</feature>
<gene>
    <name evidence="3" type="ORF">GCM10010466_16050</name>
</gene>
<dbReference type="Proteomes" id="UP001500320">
    <property type="component" value="Unassembled WGS sequence"/>
</dbReference>
<feature type="domain" description="SCO6045-like C-terminal" evidence="2">
    <location>
        <begin position="42"/>
        <end position="127"/>
    </location>
</feature>
<keyword evidence="4" id="KW-1185">Reference proteome</keyword>
<feature type="compositionally biased region" description="Basic and acidic residues" evidence="1">
    <location>
        <begin position="25"/>
        <end position="42"/>
    </location>
</feature>
<feature type="region of interest" description="Disordered" evidence="1">
    <location>
        <begin position="131"/>
        <end position="177"/>
    </location>
</feature>
<dbReference type="EMBL" id="BAAAUT010000010">
    <property type="protein sequence ID" value="GAA3125952.1"/>
    <property type="molecule type" value="Genomic_DNA"/>
</dbReference>
<evidence type="ECO:0000256" key="1">
    <source>
        <dbReference type="SAM" id="MobiDB-lite"/>
    </source>
</evidence>
<organism evidence="3 4">
    <name type="scientific">Planomonospora alba</name>
    <dbReference type="NCBI Taxonomy" id="161354"/>
    <lineage>
        <taxon>Bacteria</taxon>
        <taxon>Bacillati</taxon>
        <taxon>Actinomycetota</taxon>
        <taxon>Actinomycetes</taxon>
        <taxon>Streptosporangiales</taxon>
        <taxon>Streptosporangiaceae</taxon>
        <taxon>Planomonospora</taxon>
    </lineage>
</organism>
<comment type="caution">
    <text evidence="3">The sequence shown here is derived from an EMBL/GenBank/DDBJ whole genome shotgun (WGS) entry which is preliminary data.</text>
</comment>
<evidence type="ECO:0000259" key="2">
    <source>
        <dbReference type="Pfam" id="PF26136"/>
    </source>
</evidence>
<reference evidence="4" key="1">
    <citation type="journal article" date="2019" name="Int. J. Syst. Evol. Microbiol.">
        <title>The Global Catalogue of Microorganisms (GCM) 10K type strain sequencing project: providing services to taxonomists for standard genome sequencing and annotation.</title>
        <authorList>
            <consortium name="The Broad Institute Genomics Platform"/>
            <consortium name="The Broad Institute Genome Sequencing Center for Infectious Disease"/>
            <person name="Wu L."/>
            <person name="Ma J."/>
        </authorList>
    </citation>
    <scope>NUCLEOTIDE SEQUENCE [LARGE SCALE GENOMIC DNA]</scope>
    <source>
        <strain evidence="4">JCM 9373</strain>
    </source>
</reference>